<dbReference type="InterPro" id="IPR022185">
    <property type="entry name" value="DUF3712"/>
</dbReference>
<evidence type="ECO:0000313" key="4">
    <source>
        <dbReference type="Proteomes" id="UP000799770"/>
    </source>
</evidence>
<evidence type="ECO:0000256" key="1">
    <source>
        <dbReference type="SAM" id="MobiDB-lite"/>
    </source>
</evidence>
<gene>
    <name evidence="3" type="ORF">BDV96DRAFT_611087</name>
</gene>
<reference evidence="3" key="1">
    <citation type="journal article" date="2020" name="Stud. Mycol.">
        <title>101 Dothideomycetes genomes: a test case for predicting lifestyles and emergence of pathogens.</title>
        <authorList>
            <person name="Haridas S."/>
            <person name="Albert R."/>
            <person name="Binder M."/>
            <person name="Bloem J."/>
            <person name="Labutti K."/>
            <person name="Salamov A."/>
            <person name="Andreopoulos B."/>
            <person name="Baker S."/>
            <person name="Barry K."/>
            <person name="Bills G."/>
            <person name="Bluhm B."/>
            <person name="Cannon C."/>
            <person name="Castanera R."/>
            <person name="Culley D."/>
            <person name="Daum C."/>
            <person name="Ezra D."/>
            <person name="Gonzalez J."/>
            <person name="Henrissat B."/>
            <person name="Kuo A."/>
            <person name="Liang C."/>
            <person name="Lipzen A."/>
            <person name="Lutzoni F."/>
            <person name="Magnuson J."/>
            <person name="Mondo S."/>
            <person name="Nolan M."/>
            <person name="Ohm R."/>
            <person name="Pangilinan J."/>
            <person name="Park H.-J."/>
            <person name="Ramirez L."/>
            <person name="Alfaro M."/>
            <person name="Sun H."/>
            <person name="Tritt A."/>
            <person name="Yoshinaga Y."/>
            <person name="Zwiers L.-H."/>
            <person name="Turgeon B."/>
            <person name="Goodwin S."/>
            <person name="Spatafora J."/>
            <person name="Crous P."/>
            <person name="Grigoriev I."/>
        </authorList>
    </citation>
    <scope>NUCLEOTIDE SEQUENCE</scope>
    <source>
        <strain evidence="3">CBS 627.86</strain>
    </source>
</reference>
<dbReference type="OrthoDB" id="10039566at2759"/>
<feature type="transmembrane region" description="Helical" evidence="2">
    <location>
        <begin position="60"/>
        <end position="83"/>
    </location>
</feature>
<dbReference type="Pfam" id="PF12505">
    <property type="entry name" value="DUF3712"/>
    <property type="match status" value="1"/>
</dbReference>
<dbReference type="AlphaFoldDB" id="A0A6A5ZGW7"/>
<accession>A0A6A5ZGW7</accession>
<dbReference type="PANTHER" id="PTHR35895:SF1">
    <property type="entry name" value="LIPID-BINDING SERUM GLYCOPROTEIN C-TERMINAL DOMAIN-CONTAINING PROTEIN"/>
    <property type="match status" value="1"/>
</dbReference>
<evidence type="ECO:0000313" key="3">
    <source>
        <dbReference type="EMBL" id="KAF2118344.1"/>
    </source>
</evidence>
<dbReference type="EMBL" id="ML977317">
    <property type="protein sequence ID" value="KAF2118344.1"/>
    <property type="molecule type" value="Genomic_DNA"/>
</dbReference>
<organism evidence="3 4">
    <name type="scientific">Lophiotrema nucula</name>
    <dbReference type="NCBI Taxonomy" id="690887"/>
    <lineage>
        <taxon>Eukaryota</taxon>
        <taxon>Fungi</taxon>
        <taxon>Dikarya</taxon>
        <taxon>Ascomycota</taxon>
        <taxon>Pezizomycotina</taxon>
        <taxon>Dothideomycetes</taxon>
        <taxon>Pleosporomycetidae</taxon>
        <taxon>Pleosporales</taxon>
        <taxon>Lophiotremataceae</taxon>
        <taxon>Lophiotrema</taxon>
    </lineage>
</organism>
<dbReference type="InterPro" id="IPR046368">
    <property type="entry name" value="Tag1"/>
</dbReference>
<sequence>MDDKPGRPSTQEEVKGHRAGAAEEPEYVAATPRRGGVMNTLYPPKPGGGGRFKNHCRKFWWCDLLVIAVIVLVITLPVVYVAIPNKAQHDLNKSTLEVTSQDVSNPAPNSVHLKLVSVAKSSSSFHPTIEGFNASLSLKDLPPFVYLNIPETKAEASTDITVDQDVPIADMEQFINYNKVVMGSESFDIYFDGKTKIHQSGLHAIDVNYNKVVTMKGLNKLQGLNITGIKILDKNLADGSNMIGNVSVPNPSVMTLSLGNVTMNLAVDGKSIGYSLIPDMVLKPGDNILPMQSTVNQGTVITLITSKYNNAILPLSIVGNSSVKDGQHLEYYEAAIKSNTINLDLNVGPALAELGLNLTSLGGA</sequence>
<protein>
    <submittedName>
        <fullName evidence="3">Uncharacterized protein</fullName>
    </submittedName>
</protein>
<keyword evidence="2" id="KW-1133">Transmembrane helix</keyword>
<keyword evidence="4" id="KW-1185">Reference proteome</keyword>
<proteinExistence type="predicted"/>
<keyword evidence="2" id="KW-0472">Membrane</keyword>
<name>A0A6A5ZGW7_9PLEO</name>
<dbReference type="Proteomes" id="UP000799770">
    <property type="component" value="Unassembled WGS sequence"/>
</dbReference>
<dbReference type="GO" id="GO:0000329">
    <property type="term" value="C:fungal-type vacuole membrane"/>
    <property type="evidence" value="ECO:0007669"/>
    <property type="project" value="InterPro"/>
</dbReference>
<feature type="compositionally biased region" description="Basic and acidic residues" evidence="1">
    <location>
        <begin position="1"/>
        <end position="16"/>
    </location>
</feature>
<evidence type="ECO:0000256" key="2">
    <source>
        <dbReference type="SAM" id="Phobius"/>
    </source>
</evidence>
<keyword evidence="2" id="KW-0812">Transmembrane</keyword>
<feature type="region of interest" description="Disordered" evidence="1">
    <location>
        <begin position="1"/>
        <end position="30"/>
    </location>
</feature>
<dbReference type="PANTHER" id="PTHR35895">
    <property type="entry name" value="CHROMOSOME 16, WHOLE GENOME SHOTGUN SEQUENCE"/>
    <property type="match status" value="1"/>
</dbReference>